<dbReference type="AlphaFoldDB" id="A0A212JYE5"/>
<dbReference type="Gene3D" id="3.40.640.10">
    <property type="entry name" value="Type I PLP-dependent aspartate aminotransferase-like (Major domain)"/>
    <property type="match status" value="1"/>
</dbReference>
<dbReference type="InterPro" id="IPR000192">
    <property type="entry name" value="Aminotrans_V_dom"/>
</dbReference>
<evidence type="ECO:0000313" key="2">
    <source>
        <dbReference type="EMBL" id="SBW04530.1"/>
    </source>
</evidence>
<dbReference type="InterPro" id="IPR015422">
    <property type="entry name" value="PyrdxlP-dep_Trfase_small"/>
</dbReference>
<dbReference type="SUPFAM" id="SSF53383">
    <property type="entry name" value="PLP-dependent transferases"/>
    <property type="match status" value="1"/>
</dbReference>
<dbReference type="InterPro" id="IPR015421">
    <property type="entry name" value="PyrdxlP-dep_Trfase_major"/>
</dbReference>
<organism evidence="2">
    <name type="scientific">uncultured Eubacteriales bacterium</name>
    <dbReference type="NCBI Taxonomy" id="172733"/>
    <lineage>
        <taxon>Bacteria</taxon>
        <taxon>Bacillati</taxon>
        <taxon>Bacillota</taxon>
        <taxon>Clostridia</taxon>
        <taxon>Eubacteriales</taxon>
        <taxon>environmental samples</taxon>
    </lineage>
</organism>
<dbReference type="EMBL" id="FLUN01000001">
    <property type="protein sequence ID" value="SBW04530.1"/>
    <property type="molecule type" value="Genomic_DNA"/>
</dbReference>
<evidence type="ECO:0000259" key="1">
    <source>
        <dbReference type="Pfam" id="PF00266"/>
    </source>
</evidence>
<dbReference type="PANTHER" id="PTHR43586:SF4">
    <property type="entry name" value="ISOPENICILLIN N EPIMERASE"/>
    <property type="match status" value="1"/>
</dbReference>
<reference evidence="2" key="1">
    <citation type="submission" date="2016-04" db="EMBL/GenBank/DDBJ databases">
        <authorList>
            <person name="Evans L.H."/>
            <person name="Alamgir A."/>
            <person name="Owens N."/>
            <person name="Weber N.D."/>
            <person name="Virtaneva K."/>
            <person name="Barbian K."/>
            <person name="Babar A."/>
            <person name="Rosenke K."/>
        </authorList>
    </citation>
    <scope>NUCLEOTIDE SEQUENCE</scope>
    <source>
        <strain evidence="2">86</strain>
    </source>
</reference>
<feature type="domain" description="Aminotransferase class V" evidence="1">
    <location>
        <begin position="2"/>
        <end position="365"/>
    </location>
</feature>
<sequence length="375" mass="39637">MIYLDSAATTLQKPPTVPQAAYYATGHMASPGRGGHRPAMLAADTAFSCRQTAAELFGLSDPERVIFTSNATHGLNIAIKSLVKPGDTVLISGYEHNAVTRPLRVMEGVSIKVASAPLFQPEELYRRFAEGLTGEVSAVVCNHVSNVFGYILPVERIAALCRARGVPFILDVSQSAGTIPIRMEELGAAFAAMPGHKGLYGPQGTGILLCGTGEVKPLLEGGTGSLSAQQTMPDFLPDRLEAGTHNIPGIAGLLAGLRYVKSRGEAAILKHEQDLTRRAASGLDRIPGVRVYVSPRPELQAGVLSFTVQGIDCEEVGETLGKEDIAVRSGLHCAPLAHQSAGTLESGTVRASFSAFNTAQEADRLVCAVSRIARR</sequence>
<gene>
    <name evidence="2" type="ORF">KL86CLO1_11917</name>
</gene>
<dbReference type="PANTHER" id="PTHR43586">
    <property type="entry name" value="CYSTEINE DESULFURASE"/>
    <property type="match status" value="1"/>
</dbReference>
<dbReference type="InterPro" id="IPR015424">
    <property type="entry name" value="PyrdxlP-dep_Trfase"/>
</dbReference>
<dbReference type="Pfam" id="PF00266">
    <property type="entry name" value="Aminotran_5"/>
    <property type="match status" value="1"/>
</dbReference>
<dbReference type="GO" id="GO:0003824">
    <property type="term" value="F:catalytic activity"/>
    <property type="evidence" value="ECO:0007669"/>
    <property type="project" value="UniProtKB-ARBA"/>
</dbReference>
<proteinExistence type="predicted"/>
<accession>A0A212JYE5</accession>
<name>A0A212JYE5_9FIRM</name>
<protein>
    <submittedName>
        <fullName evidence="2">Putative cysteine desulfurase family protein</fullName>
    </submittedName>
</protein>
<dbReference type="Gene3D" id="3.90.1150.10">
    <property type="entry name" value="Aspartate Aminotransferase, domain 1"/>
    <property type="match status" value="1"/>
</dbReference>